<dbReference type="RefSeq" id="WP_407283481.1">
    <property type="nucleotide sequence ID" value="NZ_CP172734.1"/>
</dbReference>
<comment type="caution">
    <text evidence="1">The sequence shown here is derived from an EMBL/GenBank/DDBJ whole genome shotgun (WGS) entry which is preliminary data.</text>
</comment>
<gene>
    <name evidence="1" type="ORF">I8Y23_004456</name>
</gene>
<organism evidence="1 2">
    <name type="scientific">Raoultella planticola</name>
    <name type="common">Klebsiella planticola</name>
    <dbReference type="NCBI Taxonomy" id="575"/>
    <lineage>
        <taxon>Bacteria</taxon>
        <taxon>Pseudomonadati</taxon>
        <taxon>Pseudomonadota</taxon>
        <taxon>Gammaproteobacteria</taxon>
        <taxon>Enterobacterales</taxon>
        <taxon>Enterobacteriaceae</taxon>
        <taxon>Klebsiella/Raoultella group</taxon>
        <taxon>Raoultella</taxon>
    </lineage>
</organism>
<proteinExistence type="predicted"/>
<accession>A0AAN5L2V3</accession>
<protein>
    <submittedName>
        <fullName evidence="1">Uncharacterized protein</fullName>
    </submittedName>
</protein>
<evidence type="ECO:0000313" key="2">
    <source>
        <dbReference type="Proteomes" id="UP000864422"/>
    </source>
</evidence>
<dbReference type="AlphaFoldDB" id="A0AAN5L2V3"/>
<name>A0AAN5L2V3_RAOPL</name>
<evidence type="ECO:0000313" key="1">
    <source>
        <dbReference type="EMBL" id="HAT1608090.1"/>
    </source>
</evidence>
<sequence length="55" mass="5959">MQDRRITPSVVENAIKNGNSTPSRGGTTVHFDPENKVSVVTNETGKVVTVKYGNK</sequence>
<dbReference type="EMBL" id="DACSEA010000025">
    <property type="protein sequence ID" value="HAT1608090.1"/>
    <property type="molecule type" value="Genomic_DNA"/>
</dbReference>
<reference evidence="1" key="2">
    <citation type="submission" date="2020-11" db="EMBL/GenBank/DDBJ databases">
        <authorList>
            <consortium name="NCBI Pathogen Detection Project"/>
        </authorList>
    </citation>
    <scope>NUCLEOTIDE SEQUENCE</scope>
    <source>
        <strain evidence="1">MISC063</strain>
    </source>
</reference>
<dbReference type="Proteomes" id="UP000864422">
    <property type="component" value="Unassembled WGS sequence"/>
</dbReference>
<reference evidence="1" key="1">
    <citation type="journal article" date="2018" name="Genome Biol.">
        <title>SKESA: strategic k-mer extension for scrupulous assemblies.</title>
        <authorList>
            <person name="Souvorov A."/>
            <person name="Agarwala R."/>
            <person name="Lipman D.J."/>
        </authorList>
    </citation>
    <scope>NUCLEOTIDE SEQUENCE</scope>
    <source>
        <strain evidence="1">MISC063</strain>
    </source>
</reference>